<proteinExistence type="predicted"/>
<gene>
    <name evidence="3" type="ORF">EZ216_20215</name>
</gene>
<dbReference type="RefSeq" id="WP_135251602.1">
    <property type="nucleotide sequence ID" value="NZ_SMLK01000010.1"/>
</dbReference>
<accession>A0A4Z0BE99</accession>
<feature type="transmembrane region" description="Helical" evidence="1">
    <location>
        <begin position="16"/>
        <end position="33"/>
    </location>
</feature>
<keyword evidence="1" id="KW-0472">Membrane</keyword>
<evidence type="ECO:0000256" key="1">
    <source>
        <dbReference type="SAM" id="Phobius"/>
    </source>
</evidence>
<sequence>MDEPENDGNWVKARSSLVWIAALVVAFASVWWIEKQTRLELIAKTAPAQAQAQAMASADLPPQPAPRPLTVPEVEAASSAWAATEREAAPATAWDAGSALVAVISARRLELLQEAAFDQRVTLALATLPTPQDATDAARLLVPLHVLAWRYPKHADAAGGVVAKWDLPQLAAQGARPGWGPYTSRALALMGQDMRTQEAGTADAWLLAGLEFGLTGTSRDMAWRAWKQDTARGGPSAIAGQALFGVSPSGAAAAGASNLSNHAVVLESLAFIAHGRLLAPR</sequence>
<feature type="domain" description="DUF3131" evidence="2">
    <location>
        <begin position="88"/>
        <end position="129"/>
    </location>
</feature>
<feature type="domain" description="DUF3131" evidence="2">
    <location>
        <begin position="133"/>
        <end position="174"/>
    </location>
</feature>
<organism evidence="3 4">
    <name type="scientific">Ramlibacter humi</name>
    <dbReference type="NCBI Taxonomy" id="2530451"/>
    <lineage>
        <taxon>Bacteria</taxon>
        <taxon>Pseudomonadati</taxon>
        <taxon>Pseudomonadota</taxon>
        <taxon>Betaproteobacteria</taxon>
        <taxon>Burkholderiales</taxon>
        <taxon>Comamonadaceae</taxon>
        <taxon>Ramlibacter</taxon>
    </lineage>
</organism>
<keyword evidence="1" id="KW-0812">Transmembrane</keyword>
<protein>
    <submittedName>
        <fullName evidence="3">DUF3131 domain-containing protein</fullName>
    </submittedName>
</protein>
<comment type="caution">
    <text evidence="3">The sequence shown here is derived from an EMBL/GenBank/DDBJ whole genome shotgun (WGS) entry which is preliminary data.</text>
</comment>
<name>A0A4Z0BE99_9BURK</name>
<evidence type="ECO:0000259" key="2">
    <source>
        <dbReference type="Pfam" id="PF11329"/>
    </source>
</evidence>
<dbReference type="AlphaFoldDB" id="A0A4Z0BE99"/>
<keyword evidence="1" id="KW-1133">Transmembrane helix</keyword>
<keyword evidence="4" id="KW-1185">Reference proteome</keyword>
<dbReference type="Proteomes" id="UP000297839">
    <property type="component" value="Unassembled WGS sequence"/>
</dbReference>
<reference evidence="3 4" key="1">
    <citation type="submission" date="2019-03" db="EMBL/GenBank/DDBJ databases">
        <title>Ramlibacter sp. 18x22-1, whole genome shotgun sequence.</title>
        <authorList>
            <person name="Zhang X."/>
            <person name="Feng G."/>
            <person name="Zhu H."/>
        </authorList>
    </citation>
    <scope>NUCLEOTIDE SEQUENCE [LARGE SCALE GENOMIC DNA]</scope>
    <source>
        <strain evidence="3 4">18x22-1</strain>
    </source>
</reference>
<dbReference type="Pfam" id="PF11329">
    <property type="entry name" value="DUF3131"/>
    <property type="match status" value="2"/>
</dbReference>
<evidence type="ECO:0000313" key="3">
    <source>
        <dbReference type="EMBL" id="TFY96709.1"/>
    </source>
</evidence>
<evidence type="ECO:0000313" key="4">
    <source>
        <dbReference type="Proteomes" id="UP000297839"/>
    </source>
</evidence>
<dbReference type="EMBL" id="SMLK01000010">
    <property type="protein sequence ID" value="TFY96709.1"/>
    <property type="molecule type" value="Genomic_DNA"/>
</dbReference>
<dbReference type="InterPro" id="IPR021478">
    <property type="entry name" value="DUF3131"/>
</dbReference>